<evidence type="ECO:0000313" key="2">
    <source>
        <dbReference type="EMBL" id="XIA18038.1"/>
    </source>
</evidence>
<name>A0AB74UTR7_9GAMM</name>
<feature type="chain" id="PRO_5044494790" evidence="1">
    <location>
        <begin position="23"/>
        <end position="208"/>
    </location>
</feature>
<reference evidence="2" key="1">
    <citation type="submission" date="2024-10" db="EMBL/GenBank/DDBJ databases">
        <authorList>
            <person name="Lesea H.P."/>
            <person name="Kuehl J.V."/>
            <person name="Chandonia J.-M."/>
        </authorList>
    </citation>
    <scope>NUCLEOTIDE SEQUENCE</scope>
    <source>
        <strain evidence="2">FW102-FHT14D07</strain>
    </source>
</reference>
<feature type="signal peptide" evidence="1">
    <location>
        <begin position="1"/>
        <end position="22"/>
    </location>
</feature>
<dbReference type="RefSeq" id="WP_395120840.1">
    <property type="nucleotide sequence ID" value="NZ_CP170721.1"/>
</dbReference>
<protein>
    <submittedName>
        <fullName evidence="2">Uncharacterized protein</fullName>
    </submittedName>
</protein>
<accession>A0AB74UTR7</accession>
<dbReference type="EMBL" id="CP170721">
    <property type="protein sequence ID" value="XIA18038.1"/>
    <property type="molecule type" value="Genomic_DNA"/>
</dbReference>
<keyword evidence="1" id="KW-0732">Signal</keyword>
<evidence type="ECO:0000256" key="1">
    <source>
        <dbReference type="SAM" id="SignalP"/>
    </source>
</evidence>
<sequence length="208" mass="22495">MKQLMCGLLALLMCSMVYGAGAAEPTTILGFTIGKTFNLPECHWKGDGALASYGYDFQQPITPCWKHSSLKAHPGDPLNTKGTFKIGVVPASGKTPDGVRSDALYLIVVGGHIEGIFVPTNGLDSQDIFLALLIKKYGKPESSQRTQVENSYGAKFTKYTVAWKKPDALIAYDSMVSSTDWGLIEVASPSGKTFLEDEQSKIENSSSF</sequence>
<proteinExistence type="predicted"/>
<dbReference type="AlphaFoldDB" id="A0AB74UTR7"/>
<organism evidence="2">
    <name type="scientific">Rhodanobacter sp. FW102-FHT14D07</name>
    <dbReference type="NCBI Taxonomy" id="3351462"/>
    <lineage>
        <taxon>Bacteria</taxon>
        <taxon>Pseudomonadati</taxon>
        <taxon>Pseudomonadota</taxon>
        <taxon>Gammaproteobacteria</taxon>
        <taxon>Lysobacterales</taxon>
        <taxon>Rhodanobacteraceae</taxon>
        <taxon>Rhodanobacter</taxon>
    </lineage>
</organism>
<gene>
    <name evidence="2" type="ORF">ACFYG5_15945</name>
</gene>